<accession>A0A7Y0DW09</accession>
<dbReference type="InterPro" id="IPR006683">
    <property type="entry name" value="Thioestr_dom"/>
</dbReference>
<dbReference type="GO" id="GO:0047617">
    <property type="term" value="F:fatty acyl-CoA hydrolase activity"/>
    <property type="evidence" value="ECO:0007669"/>
    <property type="project" value="InterPro"/>
</dbReference>
<dbReference type="AlphaFoldDB" id="A0A7Y0DW09"/>
<evidence type="ECO:0000256" key="2">
    <source>
        <dbReference type="ARBA" id="ARBA00022801"/>
    </source>
</evidence>
<comment type="similarity">
    <text evidence="1">Belongs to the thioesterase PaaI family.</text>
</comment>
<evidence type="ECO:0000313" key="4">
    <source>
        <dbReference type="EMBL" id="NMM42641.1"/>
    </source>
</evidence>
<dbReference type="RefSeq" id="WP_169021538.1">
    <property type="nucleotide sequence ID" value="NZ_JABBMT010000047.1"/>
</dbReference>
<evidence type="ECO:0000256" key="1">
    <source>
        <dbReference type="ARBA" id="ARBA00008324"/>
    </source>
</evidence>
<evidence type="ECO:0000313" key="5">
    <source>
        <dbReference type="Proteomes" id="UP000570493"/>
    </source>
</evidence>
<name>A0A7Y0DW09_9GAMM</name>
<feature type="domain" description="Thioesterase" evidence="3">
    <location>
        <begin position="53"/>
        <end position="130"/>
    </location>
</feature>
<dbReference type="InterPro" id="IPR003736">
    <property type="entry name" value="PAAI_dom"/>
</dbReference>
<dbReference type="InterPro" id="IPR039298">
    <property type="entry name" value="ACOT13"/>
</dbReference>
<dbReference type="PANTHER" id="PTHR21660:SF1">
    <property type="entry name" value="ACYL-COENZYME A THIOESTERASE 13"/>
    <property type="match status" value="1"/>
</dbReference>
<proteinExistence type="inferred from homology"/>
<sequence>MKNLTGLQLLQAMVDGEIPNKGLMANVNFSQVKIARGKFGFTFYPTVEHINLQGTVHGGFLATIIDTVTTSSLLTLLGPNTAVVTLDLRCDFYKPAAPGSTLSAIADVDSVGRTVGFAHAKILDSNNQVIAKGSVTCSLIAG</sequence>
<organism evidence="4 5">
    <name type="scientific">Pseudoalteromonas arctica</name>
    <dbReference type="NCBI Taxonomy" id="394751"/>
    <lineage>
        <taxon>Bacteria</taxon>
        <taxon>Pseudomonadati</taxon>
        <taxon>Pseudomonadota</taxon>
        <taxon>Gammaproteobacteria</taxon>
        <taxon>Alteromonadales</taxon>
        <taxon>Pseudoalteromonadaceae</taxon>
        <taxon>Pseudoalteromonas</taxon>
    </lineage>
</organism>
<dbReference type="PANTHER" id="PTHR21660">
    <property type="entry name" value="THIOESTERASE SUPERFAMILY MEMBER-RELATED"/>
    <property type="match status" value="1"/>
</dbReference>
<keyword evidence="5" id="KW-1185">Reference proteome</keyword>
<evidence type="ECO:0000259" key="3">
    <source>
        <dbReference type="Pfam" id="PF03061"/>
    </source>
</evidence>
<gene>
    <name evidence="4" type="ORF">HHO47_17980</name>
</gene>
<dbReference type="NCBIfam" id="TIGR00369">
    <property type="entry name" value="unchar_dom_1"/>
    <property type="match status" value="1"/>
</dbReference>
<dbReference type="Proteomes" id="UP000570493">
    <property type="component" value="Unassembled WGS sequence"/>
</dbReference>
<dbReference type="Pfam" id="PF03061">
    <property type="entry name" value="4HBT"/>
    <property type="match status" value="1"/>
</dbReference>
<dbReference type="InterPro" id="IPR029069">
    <property type="entry name" value="HotDog_dom_sf"/>
</dbReference>
<dbReference type="CDD" id="cd03443">
    <property type="entry name" value="PaaI_thioesterase"/>
    <property type="match status" value="1"/>
</dbReference>
<protein>
    <submittedName>
        <fullName evidence="4">PaaI family thioesterase</fullName>
    </submittedName>
</protein>
<dbReference type="SUPFAM" id="SSF54637">
    <property type="entry name" value="Thioesterase/thiol ester dehydrase-isomerase"/>
    <property type="match status" value="1"/>
</dbReference>
<keyword evidence="2" id="KW-0378">Hydrolase</keyword>
<dbReference type="EMBL" id="JABBMT010000047">
    <property type="protein sequence ID" value="NMM42641.1"/>
    <property type="molecule type" value="Genomic_DNA"/>
</dbReference>
<dbReference type="Gene3D" id="3.10.129.10">
    <property type="entry name" value="Hotdog Thioesterase"/>
    <property type="match status" value="1"/>
</dbReference>
<reference evidence="4" key="1">
    <citation type="submission" date="2020-04" db="EMBL/GenBank/DDBJ databases">
        <title>Genome Sequencing for Pseudoaltermonas arctica.</title>
        <authorList>
            <person name="Elkins N.S."/>
        </authorList>
    </citation>
    <scope>NUCLEOTIDE SEQUENCE [LARGE SCALE GENOMIC DNA]</scope>
    <source>
        <strain evidence="4">NEC-BIFX-2020_0012</strain>
    </source>
</reference>
<comment type="caution">
    <text evidence="4">The sequence shown here is derived from an EMBL/GenBank/DDBJ whole genome shotgun (WGS) entry which is preliminary data.</text>
</comment>